<dbReference type="Proteomes" id="UP000199095">
    <property type="component" value="Unassembled WGS sequence"/>
</dbReference>
<sequence length="50" mass="5870">MRKRKKVDSKETTIVQNTNLTVQNSHNPQKIHSLLHQRIKTYAKGYVQAH</sequence>
<reference evidence="2" key="1">
    <citation type="submission" date="2016-10" db="EMBL/GenBank/DDBJ databases">
        <authorList>
            <person name="Varghese N."/>
            <person name="Submissions S."/>
        </authorList>
    </citation>
    <scope>NUCLEOTIDE SEQUENCE [LARGE SCALE GENOMIC DNA]</scope>
    <source>
        <strain evidence="2">CGMCC 1.3566</strain>
    </source>
</reference>
<organism evidence="1 2">
    <name type="scientific">Salinibacillus kushneri</name>
    <dbReference type="NCBI Taxonomy" id="237682"/>
    <lineage>
        <taxon>Bacteria</taxon>
        <taxon>Bacillati</taxon>
        <taxon>Bacillota</taxon>
        <taxon>Bacilli</taxon>
        <taxon>Bacillales</taxon>
        <taxon>Bacillaceae</taxon>
        <taxon>Salinibacillus</taxon>
    </lineage>
</organism>
<dbReference type="AlphaFoldDB" id="A0A1I0B6Y0"/>
<protein>
    <submittedName>
        <fullName evidence="1">Uncharacterized protein</fullName>
    </submittedName>
</protein>
<gene>
    <name evidence="1" type="ORF">SAMN05421676_102366</name>
</gene>
<accession>A0A1I0B6Y0</accession>
<proteinExistence type="predicted"/>
<evidence type="ECO:0000313" key="2">
    <source>
        <dbReference type="Proteomes" id="UP000199095"/>
    </source>
</evidence>
<dbReference type="EMBL" id="FOHJ01000002">
    <property type="protein sequence ID" value="SET02548.1"/>
    <property type="molecule type" value="Genomic_DNA"/>
</dbReference>
<evidence type="ECO:0000313" key="1">
    <source>
        <dbReference type="EMBL" id="SET02548.1"/>
    </source>
</evidence>
<dbReference type="STRING" id="237682.SAMN05421676_102366"/>
<name>A0A1I0B6Y0_9BACI</name>
<keyword evidence="2" id="KW-1185">Reference proteome</keyword>